<keyword evidence="6" id="KW-0228">DNA excision</keyword>
<accession>A0AA36GYZ5</accession>
<dbReference type="InterPro" id="IPR036397">
    <property type="entry name" value="RNaseH_sf"/>
</dbReference>
<keyword evidence="2" id="KW-0963">Cytoplasm</keyword>
<dbReference type="Gene3D" id="3.30.420.10">
    <property type="entry name" value="Ribonuclease H-like superfamily/Ribonuclease H"/>
    <property type="match status" value="1"/>
</dbReference>
<dbReference type="GO" id="GO:0004518">
    <property type="term" value="F:nuclease activity"/>
    <property type="evidence" value="ECO:0007669"/>
    <property type="project" value="UniProtKB-KW"/>
</dbReference>
<dbReference type="GO" id="GO:0006281">
    <property type="term" value="P:DNA repair"/>
    <property type="evidence" value="ECO:0007669"/>
    <property type="project" value="UniProtKB-KW"/>
</dbReference>
<dbReference type="InterPro" id="IPR027417">
    <property type="entry name" value="P-loop_NTPase"/>
</dbReference>
<dbReference type="GO" id="GO:0003677">
    <property type="term" value="F:DNA binding"/>
    <property type="evidence" value="ECO:0007669"/>
    <property type="project" value="UniProtKB-KW"/>
</dbReference>
<keyword evidence="8" id="KW-0267">Excision nuclease</keyword>
<gene>
    <name evidence="12" type="ORF">CYNAS_LOCUS12700</name>
</gene>
<dbReference type="GO" id="GO:0005737">
    <property type="term" value="C:cytoplasm"/>
    <property type="evidence" value="ECO:0007669"/>
    <property type="project" value="UniProtKB-SubCell"/>
</dbReference>
<keyword evidence="13" id="KW-1185">Reference proteome</keyword>
<keyword evidence="4" id="KW-0547">Nucleotide-binding</keyword>
<comment type="caution">
    <text evidence="12">The sequence shown here is derived from an EMBL/GenBank/DDBJ whole genome shotgun (WGS) entry which is preliminary data.</text>
</comment>
<keyword evidence="5" id="KW-0227">DNA damage</keyword>
<dbReference type="SUPFAM" id="SSF52540">
    <property type="entry name" value="P-loop containing nucleoside triphosphate hydrolases"/>
    <property type="match status" value="1"/>
</dbReference>
<keyword evidence="7" id="KW-0067">ATP-binding</keyword>
<evidence type="ECO:0000256" key="2">
    <source>
        <dbReference type="ARBA" id="ARBA00022490"/>
    </source>
</evidence>
<evidence type="ECO:0000313" key="13">
    <source>
        <dbReference type="Proteomes" id="UP001176961"/>
    </source>
</evidence>
<dbReference type="GO" id="GO:0015074">
    <property type="term" value="P:DNA integration"/>
    <property type="evidence" value="ECO:0007669"/>
    <property type="project" value="InterPro"/>
</dbReference>
<keyword evidence="9" id="KW-0238">DNA-binding</keyword>
<evidence type="ECO:0000256" key="5">
    <source>
        <dbReference type="ARBA" id="ARBA00022763"/>
    </source>
</evidence>
<dbReference type="SUPFAM" id="SSF53098">
    <property type="entry name" value="Ribonuclease H-like"/>
    <property type="match status" value="1"/>
</dbReference>
<dbReference type="PROSITE" id="PS50994">
    <property type="entry name" value="INTEGRASE"/>
    <property type="match status" value="1"/>
</dbReference>
<organism evidence="12 13">
    <name type="scientific">Cylicocyclus nassatus</name>
    <name type="common">Nematode worm</name>
    <dbReference type="NCBI Taxonomy" id="53992"/>
    <lineage>
        <taxon>Eukaryota</taxon>
        <taxon>Metazoa</taxon>
        <taxon>Ecdysozoa</taxon>
        <taxon>Nematoda</taxon>
        <taxon>Chromadorea</taxon>
        <taxon>Rhabditida</taxon>
        <taxon>Rhabditina</taxon>
        <taxon>Rhabditomorpha</taxon>
        <taxon>Strongyloidea</taxon>
        <taxon>Strongylidae</taxon>
        <taxon>Cylicocyclus</taxon>
    </lineage>
</organism>
<evidence type="ECO:0000256" key="8">
    <source>
        <dbReference type="ARBA" id="ARBA00022881"/>
    </source>
</evidence>
<sequence length="331" mass="37442">MIPGEFSFNVKGGRCEACSGDGVMKIEMNFLPDVFVECEECKGGKTVYILDEPTTGLHFHDVKKLIGVLERLVDAGNTVIVIEHNLDVIKCADYIIDLGPEGGTAGGTIIAKGTPEEVSKVKKSYTVSHNNFPQDKSVYMGKLRDRDMRNIIRNRKQKKKSVAWLAEYYGVTKRRIRQILAYEEKYGAAPIVHNKGRKMKKITEKEEELIVSYYLLTRLSPVYLERVIEKKEVPILENKSNGNIIDMNEITPCHYGMEIGNRYISRIKTIWMIIAFVDDSSRLITCSGLYENATAANTIDTLKKGFEEYGIPDAILIDNGTQFFCCEFQLP</sequence>
<keyword evidence="10" id="KW-0234">DNA repair</keyword>
<keyword evidence="3" id="KW-0677">Repeat</keyword>
<dbReference type="Gene3D" id="3.40.50.300">
    <property type="entry name" value="P-loop containing nucleotide triphosphate hydrolases"/>
    <property type="match status" value="1"/>
</dbReference>
<comment type="subcellular location">
    <subcellularLocation>
        <location evidence="1">Cytoplasm</location>
    </subcellularLocation>
</comment>
<evidence type="ECO:0000256" key="10">
    <source>
        <dbReference type="ARBA" id="ARBA00023204"/>
    </source>
</evidence>
<name>A0AA36GYZ5_CYLNA</name>
<dbReference type="PANTHER" id="PTHR43152:SF3">
    <property type="entry name" value="UVRABC SYSTEM PROTEIN A"/>
    <property type="match status" value="1"/>
</dbReference>
<dbReference type="Proteomes" id="UP001176961">
    <property type="component" value="Unassembled WGS sequence"/>
</dbReference>
<evidence type="ECO:0000256" key="7">
    <source>
        <dbReference type="ARBA" id="ARBA00022840"/>
    </source>
</evidence>
<dbReference type="Gene3D" id="1.20.1580.10">
    <property type="entry name" value="ABC transporter ATPase like domain"/>
    <property type="match status" value="1"/>
</dbReference>
<evidence type="ECO:0000256" key="1">
    <source>
        <dbReference type="ARBA" id="ARBA00004496"/>
    </source>
</evidence>
<evidence type="ECO:0000313" key="12">
    <source>
        <dbReference type="EMBL" id="CAJ0600717.1"/>
    </source>
</evidence>
<feature type="domain" description="Integrase catalytic" evidence="11">
    <location>
        <begin position="248"/>
        <end position="331"/>
    </location>
</feature>
<dbReference type="EMBL" id="CATQJL010000258">
    <property type="protein sequence ID" value="CAJ0600717.1"/>
    <property type="molecule type" value="Genomic_DNA"/>
</dbReference>
<evidence type="ECO:0000256" key="4">
    <source>
        <dbReference type="ARBA" id="ARBA00022741"/>
    </source>
</evidence>
<evidence type="ECO:0000259" key="11">
    <source>
        <dbReference type="PROSITE" id="PS50994"/>
    </source>
</evidence>
<dbReference type="AlphaFoldDB" id="A0AA36GYZ5"/>
<evidence type="ECO:0000256" key="6">
    <source>
        <dbReference type="ARBA" id="ARBA00022769"/>
    </source>
</evidence>
<dbReference type="GO" id="GO:0005524">
    <property type="term" value="F:ATP binding"/>
    <property type="evidence" value="ECO:0007669"/>
    <property type="project" value="UniProtKB-KW"/>
</dbReference>
<dbReference type="InterPro" id="IPR012337">
    <property type="entry name" value="RNaseH-like_sf"/>
</dbReference>
<evidence type="ECO:0000256" key="3">
    <source>
        <dbReference type="ARBA" id="ARBA00022737"/>
    </source>
</evidence>
<dbReference type="InterPro" id="IPR001584">
    <property type="entry name" value="Integrase_cat-core"/>
</dbReference>
<dbReference type="PANTHER" id="PTHR43152">
    <property type="entry name" value="UVRABC SYSTEM PROTEIN A"/>
    <property type="match status" value="1"/>
</dbReference>
<evidence type="ECO:0000256" key="9">
    <source>
        <dbReference type="ARBA" id="ARBA00023125"/>
    </source>
</evidence>
<reference evidence="12" key="1">
    <citation type="submission" date="2023-07" db="EMBL/GenBank/DDBJ databases">
        <authorList>
            <consortium name="CYATHOMIX"/>
        </authorList>
    </citation>
    <scope>NUCLEOTIDE SEQUENCE</scope>
    <source>
        <strain evidence="12">N/A</strain>
    </source>
</reference>
<protein>
    <recommendedName>
        <fullName evidence="11">Integrase catalytic domain-containing protein</fullName>
    </recommendedName>
</protein>
<proteinExistence type="predicted"/>